<evidence type="ECO:0000313" key="1">
    <source>
        <dbReference type="EMBL" id="KAG5991329.1"/>
    </source>
</evidence>
<accession>A0A9P7SU71</accession>
<dbReference type="PANTHER" id="PTHR39598:SF1">
    <property type="entry name" value="AUSTINOID BIOSYNTHESIS CLUSTERS PROTEIN F-RELATED"/>
    <property type="match status" value="1"/>
</dbReference>
<dbReference type="Proteomes" id="UP000748025">
    <property type="component" value="Unassembled WGS sequence"/>
</dbReference>
<dbReference type="OrthoDB" id="3758478at2759"/>
<evidence type="ECO:0000313" key="2">
    <source>
        <dbReference type="Proteomes" id="UP000748025"/>
    </source>
</evidence>
<name>A0A9P7SU71_9HYPO</name>
<dbReference type="InterPro" id="IPR032710">
    <property type="entry name" value="NTF2-like_dom_sf"/>
</dbReference>
<keyword evidence="2" id="KW-1185">Reference proteome</keyword>
<gene>
    <name evidence="1" type="ORF">E4U43_004049</name>
</gene>
<dbReference type="EMBL" id="SRPW01002654">
    <property type="protein sequence ID" value="KAG5991329.1"/>
    <property type="molecule type" value="Genomic_DNA"/>
</dbReference>
<dbReference type="PANTHER" id="PTHR39598">
    <property type="entry name" value="AUSTINOL SYNTHESIS PROTEIN F-RELATED"/>
    <property type="match status" value="1"/>
</dbReference>
<proteinExistence type="predicted"/>
<sequence length="142" mass="16390">MSTTADIEAETLQRFIAGWRAWTMDSFFANLADDFTQKPLPFSAMHPPRTRDELYPVLTTLMSVLTNFKLTIHNTIHDPTTHTAALYTLAEADSPLGPYRNEQAVFVWFSPAGDKIQRIEELFDTVFMRDFMPRFRAYMDGM</sequence>
<dbReference type="SUPFAM" id="SSF54427">
    <property type="entry name" value="NTF2-like"/>
    <property type="match status" value="1"/>
</dbReference>
<protein>
    <recommendedName>
        <fullName evidence="3">SnoaL-like domain-containing protein</fullName>
    </recommendedName>
</protein>
<comment type="caution">
    <text evidence="1">The sequence shown here is derived from an EMBL/GenBank/DDBJ whole genome shotgun (WGS) entry which is preliminary data.</text>
</comment>
<dbReference type="Gene3D" id="3.10.450.50">
    <property type="match status" value="1"/>
</dbReference>
<reference evidence="1" key="1">
    <citation type="journal article" date="2020" name="bioRxiv">
        <title>Whole genome comparisons of ergot fungi reveals the divergence and evolution of species within the genus Claviceps are the result of varying mechanisms driving genome evolution and host range expansion.</title>
        <authorList>
            <person name="Wyka S.A."/>
            <person name="Mondo S.J."/>
            <person name="Liu M."/>
            <person name="Dettman J."/>
            <person name="Nalam V."/>
            <person name="Broders K.D."/>
        </authorList>
    </citation>
    <scope>NUCLEOTIDE SEQUENCE</scope>
    <source>
        <strain evidence="1">CCC 602</strain>
    </source>
</reference>
<organism evidence="1 2">
    <name type="scientific">Claviceps pusilla</name>
    <dbReference type="NCBI Taxonomy" id="123648"/>
    <lineage>
        <taxon>Eukaryota</taxon>
        <taxon>Fungi</taxon>
        <taxon>Dikarya</taxon>
        <taxon>Ascomycota</taxon>
        <taxon>Pezizomycotina</taxon>
        <taxon>Sordariomycetes</taxon>
        <taxon>Hypocreomycetidae</taxon>
        <taxon>Hypocreales</taxon>
        <taxon>Clavicipitaceae</taxon>
        <taxon>Claviceps</taxon>
    </lineage>
</organism>
<dbReference type="InterPro" id="IPR050977">
    <property type="entry name" value="Fungal_Meroterpenoid_Isomerase"/>
</dbReference>
<evidence type="ECO:0008006" key="3">
    <source>
        <dbReference type="Google" id="ProtNLM"/>
    </source>
</evidence>
<dbReference type="AlphaFoldDB" id="A0A9P7SU71"/>